<evidence type="ECO:0000256" key="3">
    <source>
        <dbReference type="ARBA" id="ARBA00023242"/>
    </source>
</evidence>
<feature type="compositionally biased region" description="Basic and acidic residues" evidence="5">
    <location>
        <begin position="118"/>
        <end position="130"/>
    </location>
</feature>
<dbReference type="GO" id="GO:0005664">
    <property type="term" value="C:nuclear origin of replication recognition complex"/>
    <property type="evidence" value="ECO:0007669"/>
    <property type="project" value="TreeGrafter"/>
</dbReference>
<comment type="similarity">
    <text evidence="4">Belongs to the ORC1 family.</text>
</comment>
<keyword evidence="3 4" id="KW-0539">Nucleus</keyword>
<keyword evidence="7" id="KW-1185">Reference proteome</keyword>
<dbReference type="GO" id="GO:0006270">
    <property type="term" value="P:DNA replication initiation"/>
    <property type="evidence" value="ECO:0007669"/>
    <property type="project" value="TreeGrafter"/>
</dbReference>
<keyword evidence="4" id="KW-0067">ATP-binding</keyword>
<dbReference type="PANTHER" id="PTHR10763">
    <property type="entry name" value="CELL DIVISION CONTROL PROTEIN 6-RELATED"/>
    <property type="match status" value="1"/>
</dbReference>
<evidence type="ECO:0000256" key="5">
    <source>
        <dbReference type="SAM" id="MobiDB-lite"/>
    </source>
</evidence>
<feature type="compositionally biased region" description="Acidic residues" evidence="5">
    <location>
        <begin position="272"/>
        <end position="297"/>
    </location>
</feature>
<dbReference type="SUPFAM" id="SSF52540">
    <property type="entry name" value="P-loop containing nucleoside triphosphate hydrolases"/>
    <property type="match status" value="1"/>
</dbReference>
<keyword evidence="4" id="KW-0547">Nucleotide-binding</keyword>
<name>A0A4U5NIZ4_STECR</name>
<feature type="compositionally biased region" description="Basic residues" evidence="5">
    <location>
        <begin position="301"/>
        <end position="321"/>
    </location>
</feature>
<dbReference type="EMBL" id="AZBU02000004">
    <property type="protein sequence ID" value="TKR83139.1"/>
    <property type="molecule type" value="Genomic_DNA"/>
</dbReference>
<dbReference type="OrthoDB" id="1926878at2759"/>
<comment type="subunit">
    <text evidence="4">ORC is composed of six subunits.</text>
</comment>
<proteinExistence type="inferred from homology"/>
<dbReference type="GO" id="GO:0005524">
    <property type="term" value="F:ATP binding"/>
    <property type="evidence" value="ECO:0007669"/>
    <property type="project" value="UniProtKB-KW"/>
</dbReference>
<feature type="region of interest" description="Disordered" evidence="5">
    <location>
        <begin position="41"/>
        <end position="158"/>
    </location>
</feature>
<feature type="region of interest" description="Disordered" evidence="5">
    <location>
        <begin position="449"/>
        <end position="478"/>
    </location>
</feature>
<gene>
    <name evidence="6" type="ORF">L596_016776</name>
</gene>
<dbReference type="Gene3D" id="3.40.50.300">
    <property type="entry name" value="P-loop containing nucleotide triphosphate hydrolases"/>
    <property type="match status" value="1"/>
</dbReference>
<organism evidence="6 7">
    <name type="scientific">Steinernema carpocapsae</name>
    <name type="common">Entomopathogenic nematode</name>
    <dbReference type="NCBI Taxonomy" id="34508"/>
    <lineage>
        <taxon>Eukaryota</taxon>
        <taxon>Metazoa</taxon>
        <taxon>Ecdysozoa</taxon>
        <taxon>Nematoda</taxon>
        <taxon>Chromadorea</taxon>
        <taxon>Rhabditida</taxon>
        <taxon>Tylenchina</taxon>
        <taxon>Panagrolaimomorpha</taxon>
        <taxon>Strongyloidoidea</taxon>
        <taxon>Steinernematidae</taxon>
        <taxon>Steinernema</taxon>
    </lineage>
</organism>
<dbReference type="GO" id="GO:0033314">
    <property type="term" value="P:mitotic DNA replication checkpoint signaling"/>
    <property type="evidence" value="ECO:0007669"/>
    <property type="project" value="TreeGrafter"/>
</dbReference>
<dbReference type="InterPro" id="IPR050311">
    <property type="entry name" value="ORC1/CDC6"/>
</dbReference>
<feature type="region of interest" description="Disordered" evidence="5">
    <location>
        <begin position="199"/>
        <end position="224"/>
    </location>
</feature>
<feature type="compositionally biased region" description="Basic and acidic residues" evidence="5">
    <location>
        <begin position="468"/>
        <end position="478"/>
    </location>
</feature>
<dbReference type="AlphaFoldDB" id="A0A4U5NIZ4"/>
<keyword evidence="2 4" id="KW-0238">DNA-binding</keyword>
<sequence length="478" mass="53498">MVIGWYDCLNHFRAIFDSEFRVIPDAAQQILEIDFRKGSLREIPREDTPPKSRSRGRHKKPEPSLESAVKALHLSPEEEAAVSGPSGSRTSARRNILPAEDKENAPEASVLKMRLKKTTAEKWRSPDQKNRRVTRNLAAKNPGRGVSSGGVTKTSPKAARALRMTPAKAEFAKFQAKTPHERPMKTPQSLESAVKAMKVSDNEEEAAAAPKSAHRSLFQEKKTEETPGKLDLKVLKKRTSKQWGIAGPNSPFGAIKEPSTTGRKSMRLKIDGDEDYNLSGESEQEEKLEIEESEDEDFVRSKSRTRKTPQKMQRRASRSRKPANDDGVLPTKKARQESVKPKPNTLEWVRSQLCAALIPDRLPCRDQEYRHIEVFFKKAIAKNGESQSMYISGVPGTGKTATVLQVARMYEEQKSSPKFHFIHVNAMELSDPKMFFAAVFKQYAGKDASAKVGDDCTPNPKRHASLRGQDEASHRSPC</sequence>
<dbReference type="GO" id="GO:0003688">
    <property type="term" value="F:DNA replication origin binding"/>
    <property type="evidence" value="ECO:0007669"/>
    <property type="project" value="TreeGrafter"/>
</dbReference>
<dbReference type="PANTHER" id="PTHR10763:SF23">
    <property type="entry name" value="ORIGIN RECOGNITION COMPLEX SUBUNIT 1"/>
    <property type="match status" value="1"/>
</dbReference>
<feature type="compositionally biased region" description="Basic and acidic residues" evidence="5">
    <location>
        <begin position="41"/>
        <end position="50"/>
    </location>
</feature>
<evidence type="ECO:0000256" key="2">
    <source>
        <dbReference type="ARBA" id="ARBA00023125"/>
    </source>
</evidence>
<comment type="function">
    <text evidence="4">Component of the origin recognition complex (ORC) that binds origins of replication. DNA-binding is ATP-dependent, however specific DNA sequences that define origins of replication have not been identified so far. ORC is required to assemble the pre-replication complex necessary to initiate DNA replication.</text>
</comment>
<dbReference type="InterPro" id="IPR027417">
    <property type="entry name" value="P-loop_NTPase"/>
</dbReference>
<comment type="subcellular location">
    <subcellularLocation>
        <location evidence="1 4">Nucleus</location>
    </subcellularLocation>
</comment>
<reference evidence="6 7" key="2">
    <citation type="journal article" date="2019" name="G3 (Bethesda)">
        <title>Hybrid Assembly of the Genome of the Entomopathogenic Nematode Steinernema carpocapsae Identifies the X-Chromosome.</title>
        <authorList>
            <person name="Serra L."/>
            <person name="Macchietto M."/>
            <person name="Macias-Munoz A."/>
            <person name="McGill C.J."/>
            <person name="Rodriguez I.M."/>
            <person name="Rodriguez B."/>
            <person name="Murad R."/>
            <person name="Mortazavi A."/>
        </authorList>
    </citation>
    <scope>NUCLEOTIDE SEQUENCE [LARGE SCALE GENOMIC DNA]</scope>
    <source>
        <strain evidence="6 7">ALL</strain>
    </source>
</reference>
<comment type="caution">
    <text evidence="6">The sequence shown here is derived from an EMBL/GenBank/DDBJ whole genome shotgun (WGS) entry which is preliminary data.</text>
</comment>
<dbReference type="Proteomes" id="UP000298663">
    <property type="component" value="Unassembled WGS sequence"/>
</dbReference>
<dbReference type="STRING" id="34508.A0A4U5NIZ4"/>
<evidence type="ECO:0000313" key="6">
    <source>
        <dbReference type="EMBL" id="TKR83139.1"/>
    </source>
</evidence>
<reference evidence="6 7" key="1">
    <citation type="journal article" date="2015" name="Genome Biol.">
        <title>Comparative genomics of Steinernema reveals deeply conserved gene regulatory networks.</title>
        <authorList>
            <person name="Dillman A.R."/>
            <person name="Macchietto M."/>
            <person name="Porter C.F."/>
            <person name="Rogers A."/>
            <person name="Williams B."/>
            <person name="Antoshechkin I."/>
            <person name="Lee M.M."/>
            <person name="Goodwin Z."/>
            <person name="Lu X."/>
            <person name="Lewis E.E."/>
            <person name="Goodrich-Blair H."/>
            <person name="Stock S.P."/>
            <person name="Adams B.J."/>
            <person name="Sternberg P.W."/>
            <person name="Mortazavi A."/>
        </authorList>
    </citation>
    <scope>NUCLEOTIDE SEQUENCE [LARGE SCALE GENOMIC DNA]</scope>
    <source>
        <strain evidence="6 7">ALL</strain>
    </source>
</reference>
<accession>A0A4U5NIZ4</accession>
<evidence type="ECO:0000313" key="7">
    <source>
        <dbReference type="Proteomes" id="UP000298663"/>
    </source>
</evidence>
<feature type="region of interest" description="Disordered" evidence="5">
    <location>
        <begin position="242"/>
        <end position="342"/>
    </location>
</feature>
<keyword evidence="4" id="KW-0235">DNA replication</keyword>
<evidence type="ECO:0000256" key="4">
    <source>
        <dbReference type="RuleBase" id="RU365058"/>
    </source>
</evidence>
<evidence type="ECO:0000256" key="1">
    <source>
        <dbReference type="ARBA" id="ARBA00004123"/>
    </source>
</evidence>
<protein>
    <recommendedName>
        <fullName evidence="4">Origin recognition complex subunit 1</fullName>
    </recommendedName>
</protein>